<gene>
    <name evidence="3" type="ORF">A9Y76_17805</name>
</gene>
<sequence>MHTTRSFARTRRLSLALLATLTASAALFAAQPAAAARSFDPYTQGQSRLDKVDAYTQGNKQDKADPFTQGADRKADTYGYLSWRRDRFDPYAQGADQQRAGTQDALAWNRDSTYPSTPQGARA</sequence>
<feature type="compositionally biased region" description="Basic and acidic residues" evidence="1">
    <location>
        <begin position="60"/>
        <end position="71"/>
    </location>
</feature>
<evidence type="ECO:0000313" key="3">
    <source>
        <dbReference type="EMBL" id="ANJ74191.1"/>
    </source>
</evidence>
<keyword evidence="2" id="KW-0732">Signal</keyword>
<dbReference type="Proteomes" id="UP000078572">
    <property type="component" value="Chromosome 1"/>
</dbReference>
<dbReference type="STRING" id="190721.ACS15_3753"/>
<organism evidence="3 4">
    <name type="scientific">Ralstonia insidiosa</name>
    <dbReference type="NCBI Taxonomy" id="190721"/>
    <lineage>
        <taxon>Bacteria</taxon>
        <taxon>Pseudomonadati</taxon>
        <taxon>Pseudomonadota</taxon>
        <taxon>Betaproteobacteria</taxon>
        <taxon>Burkholderiales</taxon>
        <taxon>Burkholderiaceae</taxon>
        <taxon>Ralstonia</taxon>
    </lineage>
</organism>
<dbReference type="AlphaFoldDB" id="A0A192A1P0"/>
<feature type="chain" id="PRO_5043915589" evidence="2">
    <location>
        <begin position="26"/>
        <end position="123"/>
    </location>
</feature>
<feature type="region of interest" description="Disordered" evidence="1">
    <location>
        <begin position="91"/>
        <end position="123"/>
    </location>
</feature>
<dbReference type="OrthoDB" id="8927985at2"/>
<evidence type="ECO:0000313" key="4">
    <source>
        <dbReference type="Proteomes" id="UP000078572"/>
    </source>
</evidence>
<dbReference type="GeneID" id="61527882"/>
<dbReference type="PROSITE" id="PS51318">
    <property type="entry name" value="TAT"/>
    <property type="match status" value="1"/>
</dbReference>
<reference evidence="4" key="1">
    <citation type="submission" date="2016-06" db="EMBL/GenBank/DDBJ databases">
        <authorList>
            <person name="Xu Y."/>
            <person name="Nagy A."/>
            <person name="Yan X."/>
            <person name="Kim S.W."/>
            <person name="Haley B."/>
            <person name="Liu N.T."/>
            <person name="Nou X."/>
        </authorList>
    </citation>
    <scope>NUCLEOTIDE SEQUENCE [LARGE SCALE GENOMIC DNA]</scope>
    <source>
        <strain evidence="4">ATCC 49129</strain>
    </source>
</reference>
<evidence type="ECO:0000256" key="1">
    <source>
        <dbReference type="SAM" id="MobiDB-lite"/>
    </source>
</evidence>
<evidence type="ECO:0000256" key="2">
    <source>
        <dbReference type="SAM" id="SignalP"/>
    </source>
</evidence>
<protein>
    <submittedName>
        <fullName evidence="3">Uncharacterized protein</fullName>
    </submittedName>
</protein>
<feature type="compositionally biased region" description="Polar residues" evidence="1">
    <location>
        <begin position="110"/>
        <end position="123"/>
    </location>
</feature>
<dbReference type="InterPro" id="IPR006311">
    <property type="entry name" value="TAT_signal"/>
</dbReference>
<dbReference type="EMBL" id="CP016022">
    <property type="protein sequence ID" value="ANJ74191.1"/>
    <property type="molecule type" value="Genomic_DNA"/>
</dbReference>
<proteinExistence type="predicted"/>
<keyword evidence="4" id="KW-1185">Reference proteome</keyword>
<dbReference type="RefSeq" id="WP_064805919.1">
    <property type="nucleotide sequence ID" value="NZ_CP016022.1"/>
</dbReference>
<accession>A0A192A1P0</accession>
<feature type="signal peptide" evidence="2">
    <location>
        <begin position="1"/>
        <end position="25"/>
    </location>
</feature>
<name>A0A192A1P0_9RALS</name>
<feature type="region of interest" description="Disordered" evidence="1">
    <location>
        <begin position="37"/>
        <end position="71"/>
    </location>
</feature>